<dbReference type="GO" id="GO:1903373">
    <property type="term" value="P:positive regulation of endoplasmic reticulum tubular network organization"/>
    <property type="evidence" value="ECO:0007669"/>
    <property type="project" value="UniProtKB-UniRule"/>
</dbReference>
<comment type="domain">
    <text evidence="1">The C4-type zinc finger motif is necessary both for its ER three-way tubular junction localization and formation.</text>
</comment>
<evidence type="ECO:0000259" key="3">
    <source>
        <dbReference type="Pfam" id="PF10058"/>
    </source>
</evidence>
<dbReference type="AlphaFoldDB" id="A0A1Y2G790"/>
<dbReference type="Proteomes" id="UP000193467">
    <property type="component" value="Unassembled WGS sequence"/>
</dbReference>
<feature type="region of interest" description="Disordered" evidence="2">
    <location>
        <begin position="278"/>
        <end position="376"/>
    </location>
</feature>
<evidence type="ECO:0000313" key="4">
    <source>
        <dbReference type="EMBL" id="ORY92929.1"/>
    </source>
</evidence>
<feature type="compositionally biased region" description="Basic and acidic residues" evidence="2">
    <location>
        <begin position="322"/>
        <end position="334"/>
    </location>
</feature>
<comment type="subcellular location">
    <subcellularLocation>
        <location evidence="1">Endoplasmic reticulum membrane</location>
        <topology evidence="1">Multi-pass membrane protein</topology>
    </subcellularLocation>
</comment>
<dbReference type="GO" id="GO:0071788">
    <property type="term" value="P:endoplasmic reticulum tubular network maintenance"/>
    <property type="evidence" value="ECO:0007669"/>
    <property type="project" value="UniProtKB-UniRule"/>
</dbReference>
<reference evidence="4 5" key="1">
    <citation type="submission" date="2016-07" db="EMBL/GenBank/DDBJ databases">
        <title>Pervasive Adenine N6-methylation of Active Genes in Fungi.</title>
        <authorList>
            <consortium name="DOE Joint Genome Institute"/>
            <person name="Mondo S.J."/>
            <person name="Dannebaum R.O."/>
            <person name="Kuo R.C."/>
            <person name="Labutti K."/>
            <person name="Haridas S."/>
            <person name="Kuo A."/>
            <person name="Salamov A."/>
            <person name="Ahrendt S.R."/>
            <person name="Lipzen A."/>
            <person name="Sullivan W."/>
            <person name="Andreopoulos W.B."/>
            <person name="Clum A."/>
            <person name="Lindquist E."/>
            <person name="Daum C."/>
            <person name="Ramamoorthy G.K."/>
            <person name="Gryganskyi A."/>
            <person name="Culley D."/>
            <person name="Magnuson J.K."/>
            <person name="James T.Y."/>
            <person name="O'Malley M.A."/>
            <person name="Stajich J.E."/>
            <person name="Spatafora J.W."/>
            <person name="Visel A."/>
            <person name="Grigoriev I.V."/>
        </authorList>
    </citation>
    <scope>NUCLEOTIDE SEQUENCE [LARGE SCALE GENOMIC DNA]</scope>
    <source>
        <strain evidence="4 5">62-1032</strain>
    </source>
</reference>
<keyword evidence="1" id="KW-0256">Endoplasmic reticulum</keyword>
<accession>A0A1Y2G790</accession>
<dbReference type="OrthoDB" id="1725934at2759"/>
<evidence type="ECO:0000313" key="5">
    <source>
        <dbReference type="Proteomes" id="UP000193467"/>
    </source>
</evidence>
<feature type="compositionally biased region" description="Low complexity" evidence="2">
    <location>
        <begin position="278"/>
        <end position="290"/>
    </location>
</feature>
<evidence type="ECO:0000256" key="1">
    <source>
        <dbReference type="RuleBase" id="RU367073"/>
    </source>
</evidence>
<name>A0A1Y2G790_9BASI</name>
<comment type="similarity">
    <text evidence="1">Belongs to the lunapark family.</text>
</comment>
<protein>
    <recommendedName>
        <fullName evidence="1">Endoplasmic reticulum junction formation protein lunapark</fullName>
    </recommendedName>
</protein>
<sequence length="376" mass="41695">MGIISWFRPLYRRAPEPDYETILSALEGRIKQREAHLLSIRLRERRANALFVTYGLGAWFVYLAVWWFALAGKQHGVEKAVGGLPVVAGPVVIIFTRRFMRWWYHRKQDKEETTLRQLKKEQREKVEELKRKTGYYSTRNLLEKYDEVVKKNAEARGGANGRPGAAGAPKLAPNAPQTPTKGAVVFPPGTPVRSGLETAPPGTPQANLPLLPPAPSTPQPRTLMDKVADALLGVSGEETPNSKYALICGKCFAHNGLVVKEEFDTIQYQCPRCGYFNPRRTSPSSSSSSTLGAQPTHRRRVQSMHVTGSGSLDDGSEASASESKDGLKDRTPQEKDEDEEGEEQLLVDEPAKEETVRRRGAGARAKKSEDDMDTDP</sequence>
<keyword evidence="5" id="KW-1185">Reference proteome</keyword>
<feature type="transmembrane region" description="Helical" evidence="1">
    <location>
        <begin position="81"/>
        <end position="100"/>
    </location>
</feature>
<comment type="function">
    <text evidence="1">Plays a role in determining ER morphology.</text>
</comment>
<comment type="caution">
    <text evidence="4">The sequence shown here is derived from an EMBL/GenBank/DDBJ whole genome shotgun (WGS) entry which is preliminary data.</text>
</comment>
<dbReference type="InParanoid" id="A0A1Y2G790"/>
<dbReference type="PANTHER" id="PTHR22166:SF12">
    <property type="entry name" value="ENDOPLASMIC RETICULUM JUNCTION FORMATION PROTEIN LUNAPARK"/>
    <property type="match status" value="1"/>
</dbReference>
<dbReference type="EMBL" id="MCGR01000001">
    <property type="protein sequence ID" value="ORY92929.1"/>
    <property type="molecule type" value="Genomic_DNA"/>
</dbReference>
<keyword evidence="1" id="KW-0862">Zinc</keyword>
<gene>
    <name evidence="4" type="ORF">BCR35DRAFT_298539</name>
</gene>
<dbReference type="FunCoup" id="A0A1Y2G790">
    <property type="interactions" value="65"/>
</dbReference>
<dbReference type="GO" id="GO:0008270">
    <property type="term" value="F:zinc ion binding"/>
    <property type="evidence" value="ECO:0007669"/>
    <property type="project" value="UniProtKB-KW"/>
</dbReference>
<dbReference type="GO" id="GO:0098826">
    <property type="term" value="C:endoplasmic reticulum tubular network membrane"/>
    <property type="evidence" value="ECO:0007669"/>
    <property type="project" value="UniProtKB-UniRule"/>
</dbReference>
<keyword evidence="1" id="KW-0812">Transmembrane</keyword>
<dbReference type="PANTHER" id="PTHR22166">
    <property type="entry name" value="ENDOPLASMIC RETICULUM JUNCTION FORMATION PROTEIN LUNAPARK"/>
    <property type="match status" value="1"/>
</dbReference>
<proteinExistence type="inferred from homology"/>
<keyword evidence="1" id="KW-1133">Transmembrane helix</keyword>
<feature type="compositionally biased region" description="Acidic residues" evidence="2">
    <location>
        <begin position="335"/>
        <end position="346"/>
    </location>
</feature>
<keyword evidence="1" id="KW-0863">Zinc-finger</keyword>
<keyword evidence="1" id="KW-0479">Metal-binding</keyword>
<feature type="region of interest" description="Disordered" evidence="2">
    <location>
        <begin position="155"/>
        <end position="220"/>
    </location>
</feature>
<dbReference type="InterPro" id="IPR019273">
    <property type="entry name" value="Lunapark_Znf"/>
</dbReference>
<dbReference type="Pfam" id="PF10058">
    <property type="entry name" value="Zn_ribbon_10"/>
    <property type="match status" value="1"/>
</dbReference>
<evidence type="ECO:0000256" key="2">
    <source>
        <dbReference type="SAM" id="MobiDB-lite"/>
    </source>
</evidence>
<keyword evidence="1" id="KW-0472">Membrane</keyword>
<feature type="transmembrane region" description="Helical" evidence="1">
    <location>
        <begin position="49"/>
        <end position="69"/>
    </location>
</feature>
<dbReference type="STRING" id="106004.A0A1Y2G790"/>
<organism evidence="4 5">
    <name type="scientific">Leucosporidium creatinivorum</name>
    <dbReference type="NCBI Taxonomy" id="106004"/>
    <lineage>
        <taxon>Eukaryota</taxon>
        <taxon>Fungi</taxon>
        <taxon>Dikarya</taxon>
        <taxon>Basidiomycota</taxon>
        <taxon>Pucciniomycotina</taxon>
        <taxon>Microbotryomycetes</taxon>
        <taxon>Leucosporidiales</taxon>
        <taxon>Leucosporidium</taxon>
    </lineage>
</organism>
<dbReference type="InterPro" id="IPR040115">
    <property type="entry name" value="Lnp"/>
</dbReference>
<feature type="domain" description="Lunapark zinc ribbon" evidence="3">
    <location>
        <begin position="224"/>
        <end position="277"/>
    </location>
</feature>